<dbReference type="Pfam" id="PF18759">
    <property type="entry name" value="Plavaka"/>
    <property type="match status" value="1"/>
</dbReference>
<organism evidence="4 5">
    <name type="scientific">Collybiopsis confluens</name>
    <dbReference type="NCBI Taxonomy" id="2823264"/>
    <lineage>
        <taxon>Eukaryota</taxon>
        <taxon>Fungi</taxon>
        <taxon>Dikarya</taxon>
        <taxon>Basidiomycota</taxon>
        <taxon>Agaricomycotina</taxon>
        <taxon>Agaricomycetes</taxon>
        <taxon>Agaricomycetidae</taxon>
        <taxon>Agaricales</taxon>
        <taxon>Marasmiineae</taxon>
        <taxon>Omphalotaceae</taxon>
        <taxon>Collybiopsis</taxon>
    </lineage>
</organism>
<name>A0A8H5GI01_9AGAR</name>
<feature type="compositionally biased region" description="Polar residues" evidence="1">
    <location>
        <begin position="1092"/>
        <end position="1107"/>
    </location>
</feature>
<feature type="compositionally biased region" description="Low complexity" evidence="1">
    <location>
        <begin position="1853"/>
        <end position="1871"/>
    </location>
</feature>
<dbReference type="CDD" id="cd14270">
    <property type="entry name" value="UBA"/>
    <property type="match status" value="1"/>
</dbReference>
<evidence type="ECO:0000313" key="5">
    <source>
        <dbReference type="Proteomes" id="UP000518752"/>
    </source>
</evidence>
<dbReference type="EMBL" id="JAACJN010000172">
    <property type="protein sequence ID" value="KAF5365353.1"/>
    <property type="molecule type" value="Genomic_DNA"/>
</dbReference>
<evidence type="ECO:0000259" key="3">
    <source>
        <dbReference type="Pfam" id="PF06025"/>
    </source>
</evidence>
<dbReference type="Pfam" id="PF06025">
    <property type="entry name" value="DUF913"/>
    <property type="match status" value="1"/>
</dbReference>
<evidence type="ECO:0000256" key="1">
    <source>
        <dbReference type="SAM" id="MobiDB-lite"/>
    </source>
</evidence>
<feature type="compositionally biased region" description="Polar residues" evidence="1">
    <location>
        <begin position="1026"/>
        <end position="1038"/>
    </location>
</feature>
<protein>
    <submittedName>
        <fullName evidence="4">Uncharacterized protein</fullName>
    </submittedName>
</protein>
<evidence type="ECO:0000259" key="2">
    <source>
        <dbReference type="Pfam" id="PF00627"/>
    </source>
</evidence>
<feature type="region of interest" description="Disordered" evidence="1">
    <location>
        <begin position="980"/>
        <end position="1108"/>
    </location>
</feature>
<comment type="caution">
    <text evidence="4">The sequence shown here is derived from an EMBL/GenBank/DDBJ whole genome shotgun (WGS) entry which is preliminary data.</text>
</comment>
<gene>
    <name evidence="4" type="ORF">D9757_013781</name>
</gene>
<sequence>MEFERGLRVTSLCNAKIGTLTAEDERRVLRWCSKAVHKQYSAIEIQNISARFTRTADAALHAAAGSVNYAPVTSGDPHPPSKMENFSNYANAGSESDAMDVDELADGYDTDDVDGVVDVKTEEFSEKERMEIDAFEQALDAAAEIVLTEDDGLFNFLPDPLPVDPQNRTWKWHPTAGKPYGRRPDIHQRWEALFASSSPDSSEPYHPFSSRLEWELSQWAIKEQINHSSFDRLLKIPQVKERLGISFSSARAMLKKVDEIPDHCGPWYTKVLSFKDRPDETFTIHHRDPLHAIRALWGDPKFAKDLVYKPVRLYRGSVQSEEERVFSEMWTAGFWNAAQTCIPNGGTVAPVIIASDKTQLTQFSGSKSAYPVYLTLGNIPKAIRRKPGARACILIAYLSVDKPVKAKLSKKALKLRNYELFHISMALVLDPLKAAGDPKGSGVEMVGGDGTVRQVYPLLAAYVADYPEQCLVTCTKYGTCPKCRCKADDLGMPIPGERRTQAWTTETIQACRSQMRHRGGTGIHARVMEEDVAGGDYNPFWVGFPLTDIHRCVSPDVLHQLYQGVFKHLVSWVQDVVGEEELDERIRRLPFLDPNTNILREFSCLLHFIQLAQYPSHDQDTLGYMKDELDNWHKYRSYFIHHGPRDHFNIPKFHSLLHYADSIRWLGTTDNYNTEAFERYHIDAAKQGWEASNKRDHFPQMTRWLSRQEKVCSYDFYLSWVGSDVISDDANLARSLNEEEVDSRDQELEMVKTSQMGSATKSIFLSKYPQEPRKKLTHILASHSSPSFISDLKLYLNALLPDGQQEKRASALQSALPFTTVDVWHHFKFTPIKLLDEVERETVKASPITRKNQIPRFDTVLVLESPSAESTAVQGCRAARVRVIFRLPNEVYRYGFPVSAPQNWPTGPLIYVTWFTRFKPAPDRSTGMNWACILSDCVSYVNLVNNISITDSNFAADMQWNTLSKASMNPRRSLSPTRPWLLNLSMTGNPQHGHGHGHNASFSQENTFVSGTHPSSQTLLGPPFQPNETLDGNPSTTIRPDASMPFPSLREQHEGGLGASSSSSSNKLDLSLSFRMRSRSLSRTRASLSTSGENNGAQSPGVVTQTAPRPASSLWWKHPFKVTPQLNLNRGNSSPLPRRRSLPPPLGFHPLKHVGVLKCIPFRDHSIPNLSSKLVRREKMTSPGGLSLCQLFPPHTHRRAELRRLHDVTVPPQVADLITRLSNTADDALVFCNSHGVEALVDQIEYEVDLDIREHGDQQKSRQIFGSHGELPVVRAAVLKHILRSMHRMMQSSGTSEGLRGLIDMSILGSIKKIIYRGLFGPSVLPIAINIMATFVHNEPGSLTVIQEAGLPETFYKSIELGLEPAIEVSKLTSRQEVILTPQQVIQAIPNAIGVLCLNEVGQSQLAAHPSIIPAIFFIFTSDRHLKILLEKENAVLGTAIDELIRHHPFLKRQVFEALKSTMTKIEELGHAYVPPDEIRHFYNLTVVPPPSTISEVSEEAGDKMEGVETSQSSLIETTANPLTLAALLDPRSEEAMRLHENNIISFIDILGRFLEGFFQHTLHCRDFITQTDGVVCLVSDASMVQTMRTLTEVAPTETLQQLSFLVKESLQATHDFWATGKQESNLLPLLNVTEESYDNLNFYFRNLIALHVRVTLLSDVFATAGFAHGRGAIALLQTLMNSTTPQVIADLGSLHRASIWENIVFKAALAVQGIEVTDMGFPRAAAEHALRRTHNNVPAATEIHDSTSWPTLQKLQLVGVSCFVAAVKFEVARTLAMEWTLPRPTLQSPRRLRTARTSTQQFTFVVDSELGRFERGEIGYVYSSSLSDWCMLYSTQAQELTLCASVVPTVSVTPSSRPSTVSRSSTDTTPKQLPVQPIPTKSTLEAGAPVLDVIRNQVLTTSSSSQTIVPNSSTLPRIDPSTIISTSATSSSGISSAVPISPALIPSRVPSLPPSPCLPFSL</sequence>
<dbReference type="Gene3D" id="1.10.8.10">
    <property type="entry name" value="DNA helicase RuvA subunit, C-terminal domain"/>
    <property type="match status" value="1"/>
</dbReference>
<dbReference type="InterPro" id="IPR015940">
    <property type="entry name" value="UBA"/>
</dbReference>
<feature type="compositionally biased region" description="Polar residues" evidence="1">
    <location>
        <begin position="1000"/>
        <end position="1019"/>
    </location>
</feature>
<feature type="domain" description="UBA" evidence="2">
    <location>
        <begin position="1717"/>
        <end position="1744"/>
    </location>
</feature>
<dbReference type="InterPro" id="IPR009060">
    <property type="entry name" value="UBA-like_sf"/>
</dbReference>
<feature type="region of interest" description="Disordered" evidence="1">
    <location>
        <begin position="1853"/>
        <end position="1880"/>
    </location>
</feature>
<feature type="domain" description="DUF913" evidence="3">
    <location>
        <begin position="1225"/>
        <end position="1579"/>
    </location>
</feature>
<evidence type="ECO:0000313" key="4">
    <source>
        <dbReference type="EMBL" id="KAF5365353.1"/>
    </source>
</evidence>
<reference evidence="4 5" key="1">
    <citation type="journal article" date="2020" name="ISME J.">
        <title>Uncovering the hidden diversity of litter-decomposition mechanisms in mushroom-forming fungi.</title>
        <authorList>
            <person name="Floudas D."/>
            <person name="Bentzer J."/>
            <person name="Ahren D."/>
            <person name="Johansson T."/>
            <person name="Persson P."/>
            <person name="Tunlid A."/>
        </authorList>
    </citation>
    <scope>NUCLEOTIDE SEQUENCE [LARGE SCALE GENOMIC DNA]</scope>
    <source>
        <strain evidence="4 5">CBS 406.79</strain>
    </source>
</reference>
<dbReference type="Pfam" id="PF00627">
    <property type="entry name" value="UBA"/>
    <property type="match status" value="1"/>
</dbReference>
<accession>A0A8H5GI01</accession>
<dbReference type="InterPro" id="IPR041078">
    <property type="entry name" value="Plavaka"/>
</dbReference>
<proteinExistence type="predicted"/>
<dbReference type="Proteomes" id="UP000518752">
    <property type="component" value="Unassembled WGS sequence"/>
</dbReference>
<feature type="compositionally biased region" description="Low complexity" evidence="1">
    <location>
        <begin position="1059"/>
        <end position="1075"/>
    </location>
</feature>
<dbReference type="OrthoDB" id="2418900at2759"/>
<dbReference type="InterPro" id="IPR010314">
    <property type="entry name" value="E3_Ub_ligase_DUF913"/>
</dbReference>
<dbReference type="SUPFAM" id="SSF46934">
    <property type="entry name" value="UBA-like"/>
    <property type="match status" value="1"/>
</dbReference>
<keyword evidence="5" id="KW-1185">Reference proteome</keyword>